<evidence type="ECO:0000259" key="1">
    <source>
        <dbReference type="SMART" id="SM00842"/>
    </source>
</evidence>
<dbReference type="GO" id="GO:0051301">
    <property type="term" value="P:cell division"/>
    <property type="evidence" value="ECO:0007669"/>
    <property type="project" value="UniProtKB-KW"/>
</dbReference>
<dbReference type="SUPFAM" id="SSF53067">
    <property type="entry name" value="Actin-like ATPase domain"/>
    <property type="match status" value="1"/>
</dbReference>
<dbReference type="EMBL" id="FTOE01000010">
    <property type="protein sequence ID" value="SIT00699.1"/>
    <property type="molecule type" value="Genomic_DNA"/>
</dbReference>
<gene>
    <name evidence="2" type="ORF">SAMN05421760_110154</name>
</gene>
<dbReference type="InterPro" id="IPR003494">
    <property type="entry name" value="SHS2_FtsA"/>
</dbReference>
<dbReference type="SMART" id="SM00842">
    <property type="entry name" value="FtsA"/>
    <property type="match status" value="1"/>
</dbReference>
<accession>A0A1N7NR24</accession>
<protein>
    <submittedName>
        <fullName evidence="2">Cell division protein FtsA</fullName>
    </submittedName>
</protein>
<dbReference type="PANTHER" id="PTHR32432:SF4">
    <property type="entry name" value="CELL DIVISION PROTEIN FTSA"/>
    <property type="match status" value="1"/>
</dbReference>
<evidence type="ECO:0000313" key="2">
    <source>
        <dbReference type="EMBL" id="SIT00699.1"/>
    </source>
</evidence>
<dbReference type="PANTHER" id="PTHR32432">
    <property type="entry name" value="CELL DIVISION PROTEIN FTSA-RELATED"/>
    <property type="match status" value="1"/>
</dbReference>
<feature type="non-terminal residue" evidence="2">
    <location>
        <position position="74"/>
    </location>
</feature>
<organism evidence="2 3">
    <name type="scientific">Neptunomonas antarctica</name>
    <dbReference type="NCBI Taxonomy" id="619304"/>
    <lineage>
        <taxon>Bacteria</taxon>
        <taxon>Pseudomonadati</taxon>
        <taxon>Pseudomonadota</taxon>
        <taxon>Gammaproteobacteria</taxon>
        <taxon>Oceanospirillales</taxon>
        <taxon>Oceanospirillaceae</taxon>
        <taxon>Neptunomonas</taxon>
    </lineage>
</organism>
<dbReference type="GO" id="GO:0032153">
    <property type="term" value="C:cell division site"/>
    <property type="evidence" value="ECO:0007669"/>
    <property type="project" value="TreeGrafter"/>
</dbReference>
<keyword evidence="3" id="KW-1185">Reference proteome</keyword>
<name>A0A1N7NR24_9GAMM</name>
<keyword evidence="2" id="KW-0132">Cell division</keyword>
<reference evidence="3" key="1">
    <citation type="submission" date="2017-01" db="EMBL/GenBank/DDBJ databases">
        <authorList>
            <person name="Varghese N."/>
            <person name="Submissions S."/>
        </authorList>
    </citation>
    <scope>NUCLEOTIDE SEQUENCE [LARGE SCALE GENOMIC DNA]</scope>
    <source>
        <strain evidence="3">DSM 22306</strain>
    </source>
</reference>
<keyword evidence="2" id="KW-0131">Cell cycle</keyword>
<sequence>MNSDHNMIVALDIGTSKVVCLVAEVMPDGHIEVVGIGSHPSRGLKRGVVINIESTVGSIQRAVEEAELMAGCKI</sequence>
<dbReference type="STRING" id="619304.SAMN05421760_110154"/>
<dbReference type="InterPro" id="IPR043129">
    <property type="entry name" value="ATPase_NBD"/>
</dbReference>
<dbReference type="InterPro" id="IPR050696">
    <property type="entry name" value="FtsA/MreB"/>
</dbReference>
<feature type="domain" description="SHS2" evidence="1">
    <location>
        <begin position="8"/>
        <end position="74"/>
    </location>
</feature>
<dbReference type="GO" id="GO:0009898">
    <property type="term" value="C:cytoplasmic side of plasma membrane"/>
    <property type="evidence" value="ECO:0007669"/>
    <property type="project" value="TreeGrafter"/>
</dbReference>
<dbReference type="Gene3D" id="3.30.420.40">
    <property type="match status" value="1"/>
</dbReference>
<evidence type="ECO:0000313" key="3">
    <source>
        <dbReference type="Proteomes" id="UP000185999"/>
    </source>
</evidence>
<proteinExistence type="predicted"/>
<dbReference type="Proteomes" id="UP000185999">
    <property type="component" value="Unassembled WGS sequence"/>
</dbReference>
<dbReference type="AlphaFoldDB" id="A0A1N7NR24"/>